<evidence type="ECO:0000313" key="3">
    <source>
        <dbReference type="Proteomes" id="UP000019241"/>
    </source>
</evidence>
<gene>
    <name evidence="2" type="ORF">MCOL2_01430</name>
</gene>
<evidence type="ECO:0000259" key="1">
    <source>
        <dbReference type="Pfam" id="PF06114"/>
    </source>
</evidence>
<reference evidence="2 3" key="1">
    <citation type="submission" date="2012-12" db="EMBL/GenBank/DDBJ databases">
        <title>Novel taxa of Listeriaceae from agricultural environments in the United States.</title>
        <authorList>
            <person name="den Bakker H.C."/>
            <person name="Allred A."/>
            <person name="Warchocki S."/>
            <person name="Wright E.M."/>
            <person name="Burrell A."/>
            <person name="Nightingale K.K."/>
            <person name="Kephart D."/>
            <person name="Wiedmann M."/>
        </authorList>
    </citation>
    <scope>NUCLEOTIDE SEQUENCE [LARGE SCALE GENOMIC DNA]</scope>
    <source>
        <strain evidence="2 3">FSL S10-1203</strain>
    </source>
</reference>
<evidence type="ECO:0000313" key="2">
    <source>
        <dbReference type="EMBL" id="EUJ64819.1"/>
    </source>
</evidence>
<organism evidence="2 3">
    <name type="scientific">Listeria fleischmannii FSL S10-1203</name>
    <dbReference type="NCBI Taxonomy" id="1265822"/>
    <lineage>
        <taxon>Bacteria</taxon>
        <taxon>Bacillati</taxon>
        <taxon>Bacillota</taxon>
        <taxon>Bacilli</taxon>
        <taxon>Bacillales</taxon>
        <taxon>Listeriaceae</taxon>
        <taxon>Listeria</taxon>
    </lineage>
</organism>
<protein>
    <submittedName>
        <fullName evidence="2">Phage-like element PBSX protein</fullName>
    </submittedName>
</protein>
<dbReference type="AlphaFoldDB" id="W7DIR5"/>
<dbReference type="PATRIC" id="fig|1265822.4.peg.290"/>
<sequence length="166" mass="19757">MKLTLLEEKVKGLYEELEIQTPRDLDMQEICSKLNIKFKLWDYGSEAGTINNKPYICIDKRLNFREQWGDFGHELGHIIKHCGNQKHLPATFVEYQEIQANHFAEHFLVPTFILNRINFPPFPCEENIFYLMKLFPVDRTIAKKRLLQYSTAVFEANLNRTKEVWY</sequence>
<feature type="domain" description="IrrE N-terminal-like" evidence="1">
    <location>
        <begin position="50"/>
        <end position="146"/>
    </location>
</feature>
<comment type="caution">
    <text evidence="2">The sequence shown here is derived from an EMBL/GenBank/DDBJ whole genome shotgun (WGS) entry which is preliminary data.</text>
</comment>
<dbReference type="InterPro" id="IPR010359">
    <property type="entry name" value="IrrE_HExxH"/>
</dbReference>
<dbReference type="EMBL" id="AODM01000005">
    <property type="protein sequence ID" value="EUJ64819.1"/>
    <property type="molecule type" value="Genomic_DNA"/>
</dbReference>
<dbReference type="Proteomes" id="UP000019241">
    <property type="component" value="Unassembled WGS sequence"/>
</dbReference>
<dbReference type="Pfam" id="PF06114">
    <property type="entry name" value="Peptidase_M78"/>
    <property type="match status" value="1"/>
</dbReference>
<dbReference type="RefSeq" id="WP_036061898.1">
    <property type="nucleotide sequence ID" value="NZ_AODM01000005.1"/>
</dbReference>
<proteinExistence type="predicted"/>
<accession>W7DIR5</accession>
<dbReference type="Gene3D" id="1.10.10.2910">
    <property type="match status" value="1"/>
</dbReference>
<name>W7DIR5_9LIST</name>